<dbReference type="GO" id="GO:0005743">
    <property type="term" value="C:mitochondrial inner membrane"/>
    <property type="evidence" value="ECO:0007669"/>
    <property type="project" value="UniProtKB-SubCell"/>
</dbReference>
<dbReference type="AlphaFoldDB" id="A0A517L256"/>
<sequence length="289" mass="32026">MKTTPIIAIVGPTGIGKTKLGVSLAKFLDGEVISVDSLQVYRDGGIMTAKPTLEEMDGIKHHLIDYLDANEEPSSFVELSVQTIRLCQTRRKVPILVGGSMSLTRPLLFHPFFTRQELSVIILDSDIGILGSRLDARVEQMAGQGLLQEAQYLHDLERELLKDGDFSTGIWKAIGYPELRPCFGVDHDSVEYHHLVTKGLALMKTNTRLYAAAQLAWIRTSLIPAFQERGVDYTVFNVGATPTAQQKVDTPRSKLILYPYFVLLGGTVASSMYMMGRLVLGHKTWFGKG</sequence>
<dbReference type="InterPro" id="IPR039657">
    <property type="entry name" value="Dimethylallyltransferase"/>
</dbReference>
<keyword evidence="5" id="KW-0999">Mitochondrion inner membrane</keyword>
<dbReference type="Gene3D" id="3.40.50.300">
    <property type="entry name" value="P-loop containing nucleotide triphosphate hydrolases"/>
    <property type="match status" value="1"/>
</dbReference>
<dbReference type="InterPro" id="IPR039297">
    <property type="entry name" value="COX7a"/>
</dbReference>
<comment type="similarity">
    <text evidence="2">Belongs to the IPP transferase family.</text>
</comment>
<evidence type="ECO:0000256" key="2">
    <source>
        <dbReference type="ARBA" id="ARBA00005842"/>
    </source>
</evidence>
<evidence type="ECO:0000313" key="10">
    <source>
        <dbReference type="EMBL" id="QDS69720.1"/>
    </source>
</evidence>
<dbReference type="GO" id="GO:0006400">
    <property type="term" value="P:tRNA modification"/>
    <property type="evidence" value="ECO:0007669"/>
    <property type="project" value="TreeGrafter"/>
</dbReference>
<evidence type="ECO:0000256" key="3">
    <source>
        <dbReference type="ARBA" id="ARBA00022679"/>
    </source>
</evidence>
<dbReference type="SUPFAM" id="SSF52540">
    <property type="entry name" value="P-loop containing nucleoside triphosphate hydrolases"/>
    <property type="match status" value="1"/>
</dbReference>
<protein>
    <submittedName>
        <fullName evidence="10">Uncharacterized protein</fullName>
    </submittedName>
</protein>
<keyword evidence="11" id="KW-1185">Reference proteome</keyword>
<dbReference type="STRING" id="50376.A0A517L256"/>
<keyword evidence="7" id="KW-0496">Mitochondrion</keyword>
<evidence type="ECO:0000256" key="8">
    <source>
        <dbReference type="ARBA" id="ARBA00023136"/>
    </source>
</evidence>
<feature type="transmembrane region" description="Helical" evidence="9">
    <location>
        <begin position="257"/>
        <end position="280"/>
    </location>
</feature>
<dbReference type="GO" id="GO:0005524">
    <property type="term" value="F:ATP binding"/>
    <property type="evidence" value="ECO:0007669"/>
    <property type="project" value="UniProtKB-KW"/>
</dbReference>
<dbReference type="PANTHER" id="PTHR11088">
    <property type="entry name" value="TRNA DIMETHYLALLYLTRANSFERASE"/>
    <property type="match status" value="1"/>
</dbReference>
<evidence type="ECO:0000256" key="1">
    <source>
        <dbReference type="ARBA" id="ARBA00004273"/>
    </source>
</evidence>
<comment type="subcellular location">
    <subcellularLocation>
        <location evidence="1">Mitochondrion inner membrane</location>
    </subcellularLocation>
</comment>
<keyword evidence="6" id="KW-0067">ATP-binding</keyword>
<dbReference type="GO" id="GO:0052381">
    <property type="term" value="F:tRNA dimethylallyltransferase activity"/>
    <property type="evidence" value="ECO:0007669"/>
    <property type="project" value="InterPro"/>
</dbReference>
<keyword evidence="4" id="KW-0547">Nucleotide-binding</keyword>
<accession>A0A517L256</accession>
<gene>
    <name evidence="10" type="ORF">FKW77_009938</name>
</gene>
<evidence type="ECO:0000313" key="11">
    <source>
        <dbReference type="Proteomes" id="UP000316270"/>
    </source>
</evidence>
<evidence type="ECO:0000256" key="9">
    <source>
        <dbReference type="SAM" id="Phobius"/>
    </source>
</evidence>
<proteinExistence type="inferred from homology"/>
<evidence type="ECO:0000256" key="6">
    <source>
        <dbReference type="ARBA" id="ARBA00022840"/>
    </source>
</evidence>
<dbReference type="InterPro" id="IPR018022">
    <property type="entry name" value="IPT"/>
</dbReference>
<dbReference type="Pfam" id="PF01715">
    <property type="entry name" value="IPPT"/>
    <property type="match status" value="2"/>
</dbReference>
<keyword evidence="9" id="KW-0812">Transmembrane</keyword>
<evidence type="ECO:0000256" key="5">
    <source>
        <dbReference type="ARBA" id="ARBA00022792"/>
    </source>
</evidence>
<dbReference type="InterPro" id="IPR027417">
    <property type="entry name" value="P-loop_NTPase"/>
</dbReference>
<keyword evidence="9" id="KW-1133">Transmembrane helix</keyword>
<name>A0A517L256_9PEZI</name>
<dbReference type="Pfam" id="PF02238">
    <property type="entry name" value="COX7a"/>
    <property type="match status" value="1"/>
</dbReference>
<evidence type="ECO:0000256" key="4">
    <source>
        <dbReference type="ARBA" id="ARBA00022741"/>
    </source>
</evidence>
<dbReference type="OrthoDB" id="414463at2759"/>
<dbReference type="Proteomes" id="UP000316270">
    <property type="component" value="Chromosome 3"/>
</dbReference>
<dbReference type="EMBL" id="CP042187">
    <property type="protein sequence ID" value="QDS69720.1"/>
    <property type="molecule type" value="Genomic_DNA"/>
</dbReference>
<organism evidence="10 11">
    <name type="scientific">Venturia effusa</name>
    <dbReference type="NCBI Taxonomy" id="50376"/>
    <lineage>
        <taxon>Eukaryota</taxon>
        <taxon>Fungi</taxon>
        <taxon>Dikarya</taxon>
        <taxon>Ascomycota</taxon>
        <taxon>Pezizomycotina</taxon>
        <taxon>Dothideomycetes</taxon>
        <taxon>Pleosporomycetidae</taxon>
        <taxon>Venturiales</taxon>
        <taxon>Venturiaceae</taxon>
        <taxon>Venturia</taxon>
    </lineage>
</organism>
<keyword evidence="8 9" id="KW-0472">Membrane</keyword>
<dbReference type="PANTHER" id="PTHR11088:SF89">
    <property type="entry name" value="TRNA DIMETHYLALLYLTRANSFERASE"/>
    <property type="match status" value="1"/>
</dbReference>
<keyword evidence="3" id="KW-0808">Transferase</keyword>
<evidence type="ECO:0000256" key="7">
    <source>
        <dbReference type="ARBA" id="ARBA00023128"/>
    </source>
</evidence>
<reference evidence="10 11" key="1">
    <citation type="submission" date="2019-07" db="EMBL/GenBank/DDBJ databases">
        <title>Finished genome of Venturia effusa.</title>
        <authorList>
            <person name="Young C.A."/>
            <person name="Cox M.P."/>
            <person name="Ganley A.R.D."/>
            <person name="David W.J."/>
        </authorList>
    </citation>
    <scope>NUCLEOTIDE SEQUENCE [LARGE SCALE GENOMIC DNA]</scope>
    <source>
        <strain evidence="11">albino</strain>
    </source>
</reference>
<dbReference type="HAMAP" id="MF_00185">
    <property type="entry name" value="IPP_trans"/>
    <property type="match status" value="1"/>
</dbReference>